<accession>A0A812UTK6</accession>
<dbReference type="OrthoDB" id="47172at2759"/>
<protein>
    <submittedName>
        <fullName evidence="1">CNGA4 protein</fullName>
    </submittedName>
</protein>
<gene>
    <name evidence="1" type="primary">CNGA4</name>
    <name evidence="1" type="ORF">SPIL2461_LOCUS15594</name>
</gene>
<dbReference type="Proteomes" id="UP000649617">
    <property type="component" value="Unassembled WGS sequence"/>
</dbReference>
<proteinExistence type="predicted"/>
<comment type="caution">
    <text evidence="1">The sequence shown here is derived from an EMBL/GenBank/DDBJ whole genome shotgun (WGS) entry which is preliminary data.</text>
</comment>
<dbReference type="EMBL" id="CAJNIZ010038746">
    <property type="protein sequence ID" value="CAE7581895.1"/>
    <property type="molecule type" value="Genomic_DNA"/>
</dbReference>
<reference evidence="1" key="1">
    <citation type="submission" date="2021-02" db="EMBL/GenBank/DDBJ databases">
        <authorList>
            <person name="Dougan E. K."/>
            <person name="Rhodes N."/>
            <person name="Thang M."/>
            <person name="Chan C."/>
        </authorList>
    </citation>
    <scope>NUCLEOTIDE SEQUENCE</scope>
</reference>
<evidence type="ECO:0000313" key="1">
    <source>
        <dbReference type="EMBL" id="CAE7581895.1"/>
    </source>
</evidence>
<feature type="non-terminal residue" evidence="1">
    <location>
        <position position="203"/>
    </location>
</feature>
<sequence>MFAKMIRTARGQDTLLAVRPLDFGGPELSDEMKKQAAESVDLESFWCRPPRCFPFQREHSDGLRLGATLEFLKAKKFVCDSSLLREDHLVSVSPLVSIIPKRRDANSLVIDLRSVSSLTGSDYLRFSLHCSVALEAPVKLLGSCGEATLRDLHGCLPASHLTGQPPRKKRTHVQSPPPDELVLLLQVLVYGNVAFLRPIPSEE</sequence>
<name>A0A812UTK6_SYMPI</name>
<organism evidence="1 2">
    <name type="scientific">Symbiodinium pilosum</name>
    <name type="common">Dinoflagellate</name>
    <dbReference type="NCBI Taxonomy" id="2952"/>
    <lineage>
        <taxon>Eukaryota</taxon>
        <taxon>Sar</taxon>
        <taxon>Alveolata</taxon>
        <taxon>Dinophyceae</taxon>
        <taxon>Suessiales</taxon>
        <taxon>Symbiodiniaceae</taxon>
        <taxon>Symbiodinium</taxon>
    </lineage>
</organism>
<evidence type="ECO:0000313" key="2">
    <source>
        <dbReference type="Proteomes" id="UP000649617"/>
    </source>
</evidence>
<dbReference type="AlphaFoldDB" id="A0A812UTK6"/>
<keyword evidence="2" id="KW-1185">Reference proteome</keyword>